<feature type="region of interest" description="Disordered" evidence="3">
    <location>
        <begin position="137"/>
        <end position="156"/>
    </location>
</feature>
<name>A0A9P0AZ41_BRAAE</name>
<sequence length="1226" mass="136021">MDSFTENILARARERQKLLNEYSDNEKGSPLRETNSEINLKSSSQNSLNEIKKLSRKQVVSDTQLMLSNDKVNTAIKENLSENNLSKFKRQTSKTRISTDMPGSPKPSLKTLNIQRDNINMEIKLTSSDNVRVEVEIEEKDESDNESIASDHSGLREDAKKRLNRLGQLYAGGDDAGISSPIHKSEAKFHEMHEEESVKKVSKTTESKSGRKGLSKLADLASHINEFEDDLTHMALTKESKSPSKKTWKHPAPQPPTENSPLKVKGKAPNPPKNNDPPKAASISSSPTKSSLSAPRVQGATPKQIKWDQTVLDTLESQGFTRTSSSSRLVYSYNSQENVNKKDETKKSKPETVREEPEKGSNKIAEIQANFNGGGKTPSSPTKCPRSPVKSKGVISGRAAFFESAANSPNKPTKDPALMSVSERMALFEKNKGAALVPKAAFGMSAPVSDAKQNTKPALAAKSGEKASGGKKYPAPKPPTVAQVHNPPTVAAVSQAGGIASKMAALLEGKSTISEGQISSGIKEQRQKEMDMLLNRFNKNKEVANVQEESSDEDEMDANEETAMLCERKSTKIVSSSMPPPPPAPEHIYVESRKSGGKRSSTSSDQIVTAVLDEVKRIKVSPPKHGKLYPNLSDIEASTETETQTQTSDDSRNSSFGNQYDSDDPNTSFGRDLLEAVCKNQTPQKRPIYDESTASDISSALEELDYLNDMVEDDIESSGPTPPKNLRQSQNCQAAPSHSFNYKSFTPNVKSPKSQFRSPMKVPSPRKSLEQQQYVMDGDNMVPLTHTVSFYRKQQTQQNKTPVRQVTRQALIEEDVEKTDKKQLKEVEKKIKELNDEVNKQQMIISQTSQALNLCNCTPEFSGSTEQVEAEKVLLVATHRRQACLHEIQRMKVEGTIRPQGEHAQNLPLEKGALTISNMVLPLKQKYVTALAATGGKGHHVVCLIKCGDQVVPTKLVSTVAGSKKNPEVDLYIPGTIILKNVYSDLTVTFEVYCLQAQEEFLPHEVKYHINNKKPSSKMTPKKSKQDRLQRPIKESPAGPQAVRSTSFSLMGYVVFSVQAVTKKHWSLNNTPSMSPLEGIVEMKITCDLAVSVEHRGFLTMFEDVSGFGAWHRRWCLLKGHTLSYWKYPDDEKKVAPIDTISLKNCVTKQVGPVSRDICARLHTFLLERERIAYPQDKETLVMVRKGERTIIRHLLSADTKEERIEWCSKFNAALAALRMWGNSEH</sequence>
<feature type="compositionally biased region" description="Basic and acidic residues" evidence="3">
    <location>
        <begin position="231"/>
        <end position="242"/>
    </location>
</feature>
<dbReference type="OrthoDB" id="5915976at2759"/>
<feature type="compositionally biased region" description="Basic and acidic residues" evidence="3">
    <location>
        <begin position="1024"/>
        <end position="1034"/>
    </location>
</feature>
<evidence type="ECO:0000256" key="3">
    <source>
        <dbReference type="SAM" id="MobiDB-lite"/>
    </source>
</evidence>
<evidence type="ECO:0000256" key="2">
    <source>
        <dbReference type="SAM" id="Coils"/>
    </source>
</evidence>
<dbReference type="GO" id="GO:0000281">
    <property type="term" value="P:mitotic cytokinesis"/>
    <property type="evidence" value="ECO:0007669"/>
    <property type="project" value="TreeGrafter"/>
</dbReference>
<dbReference type="InterPro" id="IPR051364">
    <property type="entry name" value="Cytokinesis/Rho-signaling"/>
</dbReference>
<dbReference type="PANTHER" id="PTHR21538:SF23">
    <property type="entry name" value="ANILLIN"/>
    <property type="match status" value="1"/>
</dbReference>
<feature type="region of interest" description="Disordered" evidence="3">
    <location>
        <begin position="447"/>
        <end position="485"/>
    </location>
</feature>
<keyword evidence="6" id="KW-1185">Reference proteome</keyword>
<dbReference type="GO" id="GO:0031106">
    <property type="term" value="P:septin ring organization"/>
    <property type="evidence" value="ECO:0007669"/>
    <property type="project" value="TreeGrafter"/>
</dbReference>
<evidence type="ECO:0000313" key="6">
    <source>
        <dbReference type="Proteomes" id="UP001154078"/>
    </source>
</evidence>
<accession>A0A9P0AZ41</accession>
<feature type="compositionally biased region" description="Basic residues" evidence="3">
    <location>
        <begin position="1012"/>
        <end position="1023"/>
    </location>
</feature>
<feature type="compositionally biased region" description="Basic and acidic residues" evidence="3">
    <location>
        <begin position="20"/>
        <end position="30"/>
    </location>
</feature>
<feature type="compositionally biased region" description="Polar residues" evidence="3">
    <location>
        <begin position="311"/>
        <end position="320"/>
    </location>
</feature>
<dbReference type="AlphaFoldDB" id="A0A9P0AZ41"/>
<proteinExistence type="predicted"/>
<feature type="domain" description="PH" evidence="4">
    <location>
        <begin position="1092"/>
        <end position="1216"/>
    </location>
</feature>
<dbReference type="Proteomes" id="UP001154078">
    <property type="component" value="Chromosome 2"/>
</dbReference>
<feature type="region of interest" description="Disordered" evidence="3">
    <location>
        <begin position="89"/>
        <end position="108"/>
    </location>
</feature>
<feature type="compositionally biased region" description="Basic residues" evidence="3">
    <location>
        <begin position="618"/>
        <end position="627"/>
    </location>
</feature>
<dbReference type="SUPFAM" id="SSF50729">
    <property type="entry name" value="PH domain-like"/>
    <property type="match status" value="1"/>
</dbReference>
<dbReference type="FunFam" id="2.30.29.30:FF:000111">
    <property type="entry name" value="anillin isoform X1"/>
    <property type="match status" value="1"/>
</dbReference>
<protein>
    <recommendedName>
        <fullName evidence="4">PH domain-containing protein</fullName>
    </recommendedName>
</protein>
<keyword evidence="1 2" id="KW-0175">Coiled coil</keyword>
<feature type="compositionally biased region" description="Polar residues" evidence="3">
    <location>
        <begin position="726"/>
        <end position="757"/>
    </location>
</feature>
<dbReference type="EMBL" id="OV121133">
    <property type="protein sequence ID" value="CAH0551584.1"/>
    <property type="molecule type" value="Genomic_DNA"/>
</dbReference>
<dbReference type="Gene3D" id="2.30.29.30">
    <property type="entry name" value="Pleckstrin-homology domain (PH domain)/Phosphotyrosine-binding domain (PTB)"/>
    <property type="match status" value="1"/>
</dbReference>
<dbReference type="InterPro" id="IPR011993">
    <property type="entry name" value="PH-like_dom_sf"/>
</dbReference>
<dbReference type="Pfam" id="PF00169">
    <property type="entry name" value="PH"/>
    <property type="match status" value="1"/>
</dbReference>
<feature type="region of interest" description="Disordered" evidence="3">
    <location>
        <begin position="189"/>
        <end position="214"/>
    </location>
</feature>
<feature type="compositionally biased region" description="Low complexity" evidence="3">
    <location>
        <begin position="638"/>
        <end position="648"/>
    </location>
</feature>
<feature type="region of interest" description="Disordered" evidence="3">
    <location>
        <begin position="567"/>
        <end position="694"/>
    </location>
</feature>
<evidence type="ECO:0000259" key="4">
    <source>
        <dbReference type="PROSITE" id="PS50003"/>
    </source>
</evidence>
<feature type="compositionally biased region" description="Polar residues" evidence="3">
    <location>
        <begin position="653"/>
        <end position="669"/>
    </location>
</feature>
<dbReference type="CDD" id="cd01263">
    <property type="entry name" value="PH_anillin"/>
    <property type="match status" value="1"/>
</dbReference>
<dbReference type="InterPro" id="IPR037840">
    <property type="entry name" value="PH_Anillin"/>
</dbReference>
<evidence type="ECO:0000256" key="1">
    <source>
        <dbReference type="ARBA" id="ARBA00023054"/>
    </source>
</evidence>
<feature type="region of interest" description="Disordered" evidence="3">
    <location>
        <begin position="1012"/>
        <end position="1041"/>
    </location>
</feature>
<dbReference type="InterPro" id="IPR001849">
    <property type="entry name" value="PH_domain"/>
</dbReference>
<dbReference type="GO" id="GO:0005826">
    <property type="term" value="C:actomyosin contractile ring"/>
    <property type="evidence" value="ECO:0007669"/>
    <property type="project" value="TreeGrafter"/>
</dbReference>
<dbReference type="InterPro" id="IPR012966">
    <property type="entry name" value="AHD"/>
</dbReference>
<feature type="compositionally biased region" description="Basic and acidic residues" evidence="3">
    <location>
        <begin position="339"/>
        <end position="361"/>
    </location>
</feature>
<evidence type="ECO:0000313" key="5">
    <source>
        <dbReference type="EMBL" id="CAH0551584.1"/>
    </source>
</evidence>
<dbReference type="PANTHER" id="PTHR21538">
    <property type="entry name" value="ANILLIN/RHOTEKIN RTKN"/>
    <property type="match status" value="1"/>
</dbReference>
<feature type="region of interest" description="Disordered" evidence="3">
    <location>
        <begin position="713"/>
        <end position="768"/>
    </location>
</feature>
<reference evidence="5" key="1">
    <citation type="submission" date="2021-12" db="EMBL/GenBank/DDBJ databases">
        <authorList>
            <person name="King R."/>
        </authorList>
    </citation>
    <scope>NUCLEOTIDE SEQUENCE</scope>
</reference>
<feature type="compositionally biased region" description="Polar residues" evidence="3">
    <location>
        <begin position="32"/>
        <end position="44"/>
    </location>
</feature>
<feature type="compositionally biased region" description="Low complexity" evidence="3">
    <location>
        <begin position="277"/>
        <end position="295"/>
    </location>
</feature>
<feature type="compositionally biased region" description="Basic and acidic residues" evidence="3">
    <location>
        <begin position="189"/>
        <end position="209"/>
    </location>
</feature>
<dbReference type="SMART" id="SM00233">
    <property type="entry name" value="PH"/>
    <property type="match status" value="1"/>
</dbReference>
<dbReference type="GO" id="GO:0000915">
    <property type="term" value="P:actomyosin contractile ring assembly"/>
    <property type="evidence" value="ECO:0007669"/>
    <property type="project" value="TreeGrafter"/>
</dbReference>
<feature type="coiled-coil region" evidence="2">
    <location>
        <begin position="817"/>
        <end position="851"/>
    </location>
</feature>
<dbReference type="PROSITE" id="PS50003">
    <property type="entry name" value="PH_DOMAIN"/>
    <property type="match status" value="1"/>
</dbReference>
<gene>
    <name evidence="5" type="ORF">MELIAE_LOCUS4154</name>
</gene>
<feature type="region of interest" description="Disordered" evidence="3">
    <location>
        <begin position="231"/>
        <end position="392"/>
    </location>
</feature>
<feature type="region of interest" description="Disordered" evidence="3">
    <location>
        <begin position="20"/>
        <end position="44"/>
    </location>
</feature>
<organism evidence="5 6">
    <name type="scientific">Brassicogethes aeneus</name>
    <name type="common">Rape pollen beetle</name>
    <name type="synonym">Meligethes aeneus</name>
    <dbReference type="NCBI Taxonomy" id="1431903"/>
    <lineage>
        <taxon>Eukaryota</taxon>
        <taxon>Metazoa</taxon>
        <taxon>Ecdysozoa</taxon>
        <taxon>Arthropoda</taxon>
        <taxon>Hexapoda</taxon>
        <taxon>Insecta</taxon>
        <taxon>Pterygota</taxon>
        <taxon>Neoptera</taxon>
        <taxon>Endopterygota</taxon>
        <taxon>Coleoptera</taxon>
        <taxon>Polyphaga</taxon>
        <taxon>Cucujiformia</taxon>
        <taxon>Nitidulidae</taxon>
        <taxon>Meligethinae</taxon>
        <taxon>Brassicogethes</taxon>
    </lineage>
</organism>
<dbReference type="Pfam" id="PF08174">
    <property type="entry name" value="Anillin"/>
    <property type="match status" value="1"/>
</dbReference>